<protein>
    <submittedName>
        <fullName evidence="1">Uncharacterized protein</fullName>
    </submittedName>
</protein>
<comment type="caution">
    <text evidence="1">The sequence shown here is derived from an EMBL/GenBank/DDBJ whole genome shotgun (WGS) entry which is preliminary data.</text>
</comment>
<dbReference type="AlphaFoldDB" id="A0A699VVP5"/>
<feature type="non-terminal residue" evidence="1">
    <location>
        <position position="92"/>
    </location>
</feature>
<gene>
    <name evidence="1" type="ORF">Tci_911604</name>
</gene>
<sequence>NGLIGVQGNGIQNQFRNGNLVTARAEGNAAWQNANQIRCYNCRGLEEQYTELLEPIPEPQHVAQNNNEVISEVTDVEQDGETVEQHSANFEE</sequence>
<name>A0A699VVP5_TANCI</name>
<proteinExistence type="predicted"/>
<evidence type="ECO:0000313" key="1">
    <source>
        <dbReference type="EMBL" id="GFD39635.1"/>
    </source>
</evidence>
<accession>A0A699VVP5</accession>
<dbReference type="EMBL" id="BKCJ011519563">
    <property type="protein sequence ID" value="GFD39635.1"/>
    <property type="molecule type" value="Genomic_DNA"/>
</dbReference>
<reference evidence="1" key="1">
    <citation type="journal article" date="2019" name="Sci. Rep.">
        <title>Draft genome of Tanacetum cinerariifolium, the natural source of mosquito coil.</title>
        <authorList>
            <person name="Yamashiro T."/>
            <person name="Shiraishi A."/>
            <person name="Satake H."/>
            <person name="Nakayama K."/>
        </authorList>
    </citation>
    <scope>NUCLEOTIDE SEQUENCE</scope>
</reference>
<organism evidence="1">
    <name type="scientific">Tanacetum cinerariifolium</name>
    <name type="common">Dalmatian daisy</name>
    <name type="synonym">Chrysanthemum cinerariifolium</name>
    <dbReference type="NCBI Taxonomy" id="118510"/>
    <lineage>
        <taxon>Eukaryota</taxon>
        <taxon>Viridiplantae</taxon>
        <taxon>Streptophyta</taxon>
        <taxon>Embryophyta</taxon>
        <taxon>Tracheophyta</taxon>
        <taxon>Spermatophyta</taxon>
        <taxon>Magnoliopsida</taxon>
        <taxon>eudicotyledons</taxon>
        <taxon>Gunneridae</taxon>
        <taxon>Pentapetalae</taxon>
        <taxon>asterids</taxon>
        <taxon>campanulids</taxon>
        <taxon>Asterales</taxon>
        <taxon>Asteraceae</taxon>
        <taxon>Asteroideae</taxon>
        <taxon>Anthemideae</taxon>
        <taxon>Anthemidinae</taxon>
        <taxon>Tanacetum</taxon>
    </lineage>
</organism>
<feature type="non-terminal residue" evidence="1">
    <location>
        <position position="1"/>
    </location>
</feature>